<dbReference type="SUPFAM" id="SSF52402">
    <property type="entry name" value="Adenine nucleotide alpha hydrolases-like"/>
    <property type="match status" value="1"/>
</dbReference>
<reference evidence="11 12" key="1">
    <citation type="submission" date="2018-06" db="EMBL/GenBank/DDBJ databases">
        <title>Genome conservation of Clostridium tetani.</title>
        <authorList>
            <person name="Bruggemann H."/>
            <person name="Popoff M.R."/>
        </authorList>
    </citation>
    <scope>NUCLEOTIDE SEQUENCE [LARGE SCALE GENOMIC DNA]</scope>
    <source>
        <strain evidence="11 12">2017.061</strain>
    </source>
</reference>
<dbReference type="InterPro" id="IPR020825">
    <property type="entry name" value="Phe-tRNA_synthase-like_B3/B4"/>
</dbReference>
<evidence type="ECO:0000256" key="6">
    <source>
        <dbReference type="ARBA" id="ARBA00022840"/>
    </source>
</evidence>
<accession>A0A4Q0VBF5</accession>
<dbReference type="SUPFAM" id="SSF56037">
    <property type="entry name" value="PheT/TilS domain"/>
    <property type="match status" value="1"/>
</dbReference>
<dbReference type="Proteomes" id="UP000290921">
    <property type="component" value="Unassembled WGS sequence"/>
</dbReference>
<dbReference type="EC" id="6.3.4.19" evidence="8"/>
<evidence type="ECO:0000256" key="4">
    <source>
        <dbReference type="ARBA" id="ARBA00022694"/>
    </source>
</evidence>
<feature type="binding site" evidence="8">
    <location>
        <begin position="26"/>
        <end position="31"/>
    </location>
    <ligand>
        <name>ATP</name>
        <dbReference type="ChEBI" id="CHEBI:30616"/>
    </ligand>
</feature>
<evidence type="ECO:0000256" key="5">
    <source>
        <dbReference type="ARBA" id="ARBA00022741"/>
    </source>
</evidence>
<keyword evidence="6 8" id="KW-0067">ATP-binding</keyword>
<dbReference type="NCBIfam" id="TIGR02432">
    <property type="entry name" value="lysidine_TilS_N"/>
    <property type="match status" value="1"/>
</dbReference>
<evidence type="ECO:0000256" key="7">
    <source>
        <dbReference type="ARBA" id="ARBA00048539"/>
    </source>
</evidence>
<dbReference type="GO" id="GO:0005737">
    <property type="term" value="C:cytoplasm"/>
    <property type="evidence" value="ECO:0007669"/>
    <property type="project" value="UniProtKB-SubCell"/>
</dbReference>
<keyword evidence="3 8" id="KW-0436">Ligase</keyword>
<dbReference type="Proteomes" id="UP001321763">
    <property type="component" value="Chromosome"/>
</dbReference>
<dbReference type="InterPro" id="IPR012796">
    <property type="entry name" value="Lysidine-tRNA-synth_C"/>
</dbReference>
<dbReference type="SUPFAM" id="SSF82829">
    <property type="entry name" value="MesJ substrate recognition domain-like"/>
    <property type="match status" value="1"/>
</dbReference>
<evidence type="ECO:0000313" key="11">
    <source>
        <dbReference type="EMBL" id="RXI46553.1"/>
    </source>
</evidence>
<evidence type="ECO:0000313" key="10">
    <source>
        <dbReference type="EMBL" id="BDR82324.1"/>
    </source>
</evidence>
<dbReference type="HAMAP" id="MF_01161">
    <property type="entry name" value="tRNA_Ile_lys_synt"/>
    <property type="match status" value="1"/>
</dbReference>
<evidence type="ECO:0000313" key="12">
    <source>
        <dbReference type="Proteomes" id="UP000290921"/>
    </source>
</evidence>
<comment type="subcellular location">
    <subcellularLocation>
        <location evidence="1 8">Cytoplasm</location>
    </subcellularLocation>
</comment>
<comment type="function">
    <text evidence="8">Ligates lysine onto the cytidine present at position 34 of the AUA codon-specific tRNA(Ile) that contains the anticodon CAU, in an ATP-dependent manner. Cytidine is converted to lysidine, thus changing the amino acid specificity of the tRNA from methionine to isoleucine.</text>
</comment>
<evidence type="ECO:0000313" key="13">
    <source>
        <dbReference type="Proteomes" id="UP001321763"/>
    </source>
</evidence>
<evidence type="ECO:0000259" key="9">
    <source>
        <dbReference type="SMART" id="SM00977"/>
    </source>
</evidence>
<dbReference type="GO" id="GO:0006400">
    <property type="term" value="P:tRNA modification"/>
    <property type="evidence" value="ECO:0007669"/>
    <property type="project" value="UniProtKB-UniRule"/>
</dbReference>
<dbReference type="InterPro" id="IPR012094">
    <property type="entry name" value="tRNA_Ile_lys_synt"/>
</dbReference>
<reference evidence="10 13" key="2">
    <citation type="submission" date="2022-09" db="EMBL/GenBank/DDBJ databases">
        <title>complete genome sequences of Clostridium tetani str. KHSU-234311-028 isolated from soil.</title>
        <authorList>
            <person name="Sekizuka T."/>
            <person name="Shitada C."/>
            <person name="Takahashi M."/>
            <person name="Kuroda M."/>
        </authorList>
    </citation>
    <scope>NUCLEOTIDE SEQUENCE [LARGE SCALE GENOMIC DNA]</scope>
    <source>
        <strain evidence="10 13">KHSU-234311-028</strain>
    </source>
</reference>
<evidence type="ECO:0000256" key="1">
    <source>
        <dbReference type="ARBA" id="ARBA00004496"/>
    </source>
</evidence>
<dbReference type="Pfam" id="PF01171">
    <property type="entry name" value="ATP_bind_3"/>
    <property type="match status" value="1"/>
</dbReference>
<evidence type="ECO:0000256" key="3">
    <source>
        <dbReference type="ARBA" id="ARBA00022598"/>
    </source>
</evidence>
<dbReference type="Gene3D" id="3.40.50.620">
    <property type="entry name" value="HUPs"/>
    <property type="match status" value="1"/>
</dbReference>
<sequence length="467" mass="54699">MIDIVLNTIHKYNMINKGDKIIVGVSGGPDSMCLLHILYRLREEYNLNIIAAHINHCLRGKDADNDEKYVENFCKKYDIDFYSTKIDVGKLAKKENISFEVAGRECRYDFFNKLKLKFNCDKIALAHNSNDQCETILMRIMRGTGIEGLAGIKAIRDNIYIRPIIEASRKQIEDYCEEHKLEARIDKTNLESIYARNKVRLELIPYIQENFNQDIISVINRMGNNIDVDREYLDFASDKKFYQFCTSTKYEVVIKKEAFLEHKAITSRIIRRSINRLKGNLYNFERVHVEDILNLQKGSTGKFITLPEKIKALNNYGDIHIFFEEFSDNKGENKEKEQILEIGNNIINSNIKIQLELTNEIHKDIMGKDVYVKYFDFDKINGNIMFRYRKDGDRFTPLGMKGSKKIKDLFIDFKIPKHLRDYVPLICFGNEIAWIVGYRISEKFKVEKNTKNILKIKIEGEKENELV</sequence>
<gene>
    <name evidence="8 11" type="primary">tilS</name>
    <name evidence="11" type="ORF">DP130_10440</name>
    <name evidence="10" type="ORF">K234311028_25700</name>
</gene>
<evidence type="ECO:0000256" key="8">
    <source>
        <dbReference type="HAMAP-Rule" id="MF_01161"/>
    </source>
</evidence>
<protein>
    <recommendedName>
        <fullName evidence="8">tRNA(Ile)-lysidine synthase</fullName>
        <ecNumber evidence="8">6.3.4.19</ecNumber>
    </recommendedName>
    <alternativeName>
        <fullName evidence="8">tRNA(Ile)-2-lysyl-cytidine synthase</fullName>
    </alternativeName>
    <alternativeName>
        <fullName evidence="8">tRNA(Ile)-lysidine synthetase</fullName>
    </alternativeName>
</protein>
<comment type="catalytic activity">
    <reaction evidence="7 8">
        <text>cytidine(34) in tRNA(Ile2) + L-lysine + ATP = lysidine(34) in tRNA(Ile2) + AMP + diphosphate + H(+)</text>
        <dbReference type="Rhea" id="RHEA:43744"/>
        <dbReference type="Rhea" id="RHEA-COMP:10625"/>
        <dbReference type="Rhea" id="RHEA-COMP:10670"/>
        <dbReference type="ChEBI" id="CHEBI:15378"/>
        <dbReference type="ChEBI" id="CHEBI:30616"/>
        <dbReference type="ChEBI" id="CHEBI:32551"/>
        <dbReference type="ChEBI" id="CHEBI:33019"/>
        <dbReference type="ChEBI" id="CHEBI:82748"/>
        <dbReference type="ChEBI" id="CHEBI:83665"/>
        <dbReference type="ChEBI" id="CHEBI:456215"/>
        <dbReference type="EC" id="6.3.4.19"/>
    </reaction>
</comment>
<dbReference type="PANTHER" id="PTHR43033">
    <property type="entry name" value="TRNA(ILE)-LYSIDINE SYNTHASE-RELATED"/>
    <property type="match status" value="1"/>
</dbReference>
<dbReference type="EMBL" id="AP026818">
    <property type="protein sequence ID" value="BDR82324.1"/>
    <property type="molecule type" value="Genomic_DNA"/>
</dbReference>
<name>A0A4Q0VBF5_CLOTA</name>
<dbReference type="InterPro" id="IPR012795">
    <property type="entry name" value="tRNA_Ile_lys_synt_N"/>
</dbReference>
<dbReference type="RefSeq" id="WP_129030699.1">
    <property type="nucleotide sequence ID" value="NZ_AP026806.1"/>
</dbReference>
<dbReference type="NCBIfam" id="TIGR02433">
    <property type="entry name" value="lysidine_TilS_C"/>
    <property type="match status" value="1"/>
</dbReference>
<dbReference type="CDD" id="cd01992">
    <property type="entry name" value="TilS_N"/>
    <property type="match status" value="1"/>
</dbReference>
<keyword evidence="5 8" id="KW-0547">Nucleotide-binding</keyword>
<evidence type="ECO:0000256" key="2">
    <source>
        <dbReference type="ARBA" id="ARBA00022490"/>
    </source>
</evidence>
<feature type="domain" description="Lysidine-tRNA(Ile) synthetase C-terminal" evidence="9">
    <location>
        <begin position="384"/>
        <end position="456"/>
    </location>
</feature>
<dbReference type="InterPro" id="IPR014729">
    <property type="entry name" value="Rossmann-like_a/b/a_fold"/>
</dbReference>
<dbReference type="PANTHER" id="PTHR43033:SF1">
    <property type="entry name" value="TRNA(ILE)-LYSIDINE SYNTHASE-RELATED"/>
    <property type="match status" value="1"/>
</dbReference>
<keyword evidence="4 8" id="KW-0819">tRNA processing</keyword>
<dbReference type="Gene3D" id="3.30.465.60">
    <property type="match status" value="1"/>
</dbReference>
<keyword evidence="2 8" id="KW-0963">Cytoplasm</keyword>
<comment type="similarity">
    <text evidence="8">Belongs to the tRNA(Ile)-lysidine synthase family.</text>
</comment>
<dbReference type="EMBL" id="QMAP01000010">
    <property type="protein sequence ID" value="RXI46553.1"/>
    <property type="molecule type" value="Genomic_DNA"/>
</dbReference>
<dbReference type="GO" id="GO:0032267">
    <property type="term" value="F:tRNA(Ile)-lysidine synthase activity"/>
    <property type="evidence" value="ECO:0007669"/>
    <property type="project" value="UniProtKB-EC"/>
</dbReference>
<proteinExistence type="inferred from homology"/>
<organism evidence="11 12">
    <name type="scientific">Clostridium tetani</name>
    <dbReference type="NCBI Taxonomy" id="1513"/>
    <lineage>
        <taxon>Bacteria</taxon>
        <taxon>Bacillati</taxon>
        <taxon>Bacillota</taxon>
        <taxon>Clostridia</taxon>
        <taxon>Eubacteriales</taxon>
        <taxon>Clostridiaceae</taxon>
        <taxon>Clostridium</taxon>
    </lineage>
</organism>
<dbReference type="SMART" id="SM00977">
    <property type="entry name" value="TilS_C"/>
    <property type="match status" value="1"/>
</dbReference>
<dbReference type="GO" id="GO:0005524">
    <property type="term" value="F:ATP binding"/>
    <property type="evidence" value="ECO:0007669"/>
    <property type="project" value="UniProtKB-UniRule"/>
</dbReference>
<dbReference type="InterPro" id="IPR011063">
    <property type="entry name" value="TilS/TtcA_N"/>
</dbReference>
<dbReference type="AlphaFoldDB" id="A0A4Q0VBF5"/>
<comment type="domain">
    <text evidence="8">The N-terminal region contains the highly conserved SGGXDS motif, predicted to be a P-loop motif involved in ATP binding.</text>
</comment>
<dbReference type="Gene3D" id="3.50.40.10">
    <property type="entry name" value="Phenylalanyl-trna Synthetase, Chain B, domain 3"/>
    <property type="match status" value="1"/>
</dbReference>
<dbReference type="Pfam" id="PF11734">
    <property type="entry name" value="TilS_C"/>
    <property type="match status" value="1"/>
</dbReference>